<reference evidence="1" key="1">
    <citation type="submission" date="2023-10" db="EMBL/GenBank/DDBJ databases">
        <title>Chromosome-level genome of the transformable northern wattle, Acacia crassicarpa.</title>
        <authorList>
            <person name="Massaro I."/>
            <person name="Sinha N.R."/>
            <person name="Poethig S."/>
            <person name="Leichty A.R."/>
        </authorList>
    </citation>
    <scope>NUCLEOTIDE SEQUENCE</scope>
    <source>
        <strain evidence="1">Acra3RX</strain>
        <tissue evidence="1">Leaf</tissue>
    </source>
</reference>
<evidence type="ECO:0008006" key="3">
    <source>
        <dbReference type="Google" id="ProtNLM"/>
    </source>
</evidence>
<sequence>MLEDTLYLHLHKLSAIKSEEAIVHILATLWKTRKTGLSSSEKSHFQSLLNLPSLSQLDPVLACLRSLIRKCAYQNFTGDDLLKLFPPDLPLDLQSILVLSFQKNKHQWKEDMSSEQHLLPSTSVSSLVRTNVSPSLTSFPSSEMSTFQWPRQDDPLARLNHNDFVIPMPLVAEISGSGQNAFFQPDIASSDNLENLPRLKSMTWTMENHGTSPGDKVAIISLKLHDHSKSPFGETEVKFKLSRDTLEPMLRSLTYISGQLSSVGGTSSRSANKKQKQ</sequence>
<gene>
    <name evidence="1" type="ORF">QN277_020950</name>
</gene>
<dbReference type="InterPro" id="IPR037360">
    <property type="entry name" value="COMMD9"/>
</dbReference>
<comment type="caution">
    <text evidence="1">The sequence shown here is derived from an EMBL/GenBank/DDBJ whole genome shotgun (WGS) entry which is preliminary data.</text>
</comment>
<protein>
    <recommendedName>
        <fullName evidence="3">COMM domain-containing protein</fullName>
    </recommendedName>
</protein>
<dbReference type="PANTHER" id="PTHR15663">
    <property type="entry name" value="COMM DOMAIN-CONTAINING PROTEIN 9"/>
    <property type="match status" value="1"/>
</dbReference>
<dbReference type="Proteomes" id="UP001293593">
    <property type="component" value="Unassembled WGS sequence"/>
</dbReference>
<dbReference type="AlphaFoldDB" id="A0AAE1JQP3"/>
<proteinExistence type="predicted"/>
<accession>A0AAE1JQP3</accession>
<organism evidence="1 2">
    <name type="scientific">Acacia crassicarpa</name>
    <name type="common">northern wattle</name>
    <dbReference type="NCBI Taxonomy" id="499986"/>
    <lineage>
        <taxon>Eukaryota</taxon>
        <taxon>Viridiplantae</taxon>
        <taxon>Streptophyta</taxon>
        <taxon>Embryophyta</taxon>
        <taxon>Tracheophyta</taxon>
        <taxon>Spermatophyta</taxon>
        <taxon>Magnoliopsida</taxon>
        <taxon>eudicotyledons</taxon>
        <taxon>Gunneridae</taxon>
        <taxon>Pentapetalae</taxon>
        <taxon>rosids</taxon>
        <taxon>fabids</taxon>
        <taxon>Fabales</taxon>
        <taxon>Fabaceae</taxon>
        <taxon>Caesalpinioideae</taxon>
        <taxon>mimosoid clade</taxon>
        <taxon>Acacieae</taxon>
        <taxon>Acacia</taxon>
    </lineage>
</organism>
<dbReference type="EMBL" id="JAWXYG010000005">
    <property type="protein sequence ID" value="KAK4272384.1"/>
    <property type="molecule type" value="Genomic_DNA"/>
</dbReference>
<evidence type="ECO:0000313" key="1">
    <source>
        <dbReference type="EMBL" id="KAK4272384.1"/>
    </source>
</evidence>
<name>A0AAE1JQP3_9FABA</name>
<evidence type="ECO:0000313" key="2">
    <source>
        <dbReference type="Proteomes" id="UP001293593"/>
    </source>
</evidence>
<keyword evidence="2" id="KW-1185">Reference proteome</keyword>
<dbReference type="PANTHER" id="PTHR15663:SF6">
    <property type="entry name" value="COMM DOMAIN-CONTAINING PROTEIN-RELATED"/>
    <property type="match status" value="1"/>
</dbReference>